<reference evidence="7" key="3">
    <citation type="submission" date="2022-11" db="EMBL/GenBank/DDBJ databases">
        <title>Chitin-degrading and fungicidal potential of chitinolytic bacterial strains from marine environment of the Pacific Ocean regions.</title>
        <authorList>
            <person name="Pentekhina I."/>
            <person name="Nedashkovskaya O."/>
            <person name="Seitkalieva A."/>
            <person name="Podvolotskaya A."/>
            <person name="Tekutyeva L."/>
            <person name="Balabanova L."/>
        </authorList>
    </citation>
    <scope>NUCLEOTIDE SEQUENCE</scope>
    <source>
        <strain evidence="7">KMM 6838</strain>
    </source>
</reference>
<reference evidence="8" key="1">
    <citation type="submission" date="2016-03" db="EMBL/GenBank/DDBJ databases">
        <authorList>
            <person name="Lee Y.-S."/>
            <person name="Choi Y.-L."/>
        </authorList>
    </citation>
    <scope>NUCLEOTIDE SEQUENCE [LARGE SCALE GENOMIC DNA]</scope>
    <source>
        <strain evidence="8">DAU221</strain>
    </source>
</reference>
<dbReference type="PROSITE" id="PS01124">
    <property type="entry name" value="HTH_ARAC_FAMILY_2"/>
    <property type="match status" value="1"/>
</dbReference>
<keyword evidence="8" id="KW-1185">Reference proteome</keyword>
<reference evidence="6" key="2">
    <citation type="submission" date="2016-03" db="EMBL/GenBank/DDBJ databases">
        <authorList>
            <person name="Ploux O."/>
        </authorList>
    </citation>
    <scope>NUCLEOTIDE SEQUENCE [LARGE SCALE GENOMIC DNA]</scope>
    <source>
        <strain evidence="6">DAU221</strain>
    </source>
</reference>
<dbReference type="KEGG" id="mthd:A3224_10590"/>
<feature type="transmembrane region" description="Helical" evidence="4">
    <location>
        <begin position="108"/>
        <end position="128"/>
    </location>
</feature>
<evidence type="ECO:0000256" key="4">
    <source>
        <dbReference type="SAM" id="Phobius"/>
    </source>
</evidence>
<dbReference type="InterPro" id="IPR009057">
    <property type="entry name" value="Homeodomain-like_sf"/>
</dbReference>
<evidence type="ECO:0000313" key="6">
    <source>
        <dbReference type="EMBL" id="AMX02958.1"/>
    </source>
</evidence>
<dbReference type="PANTHER" id="PTHR43280">
    <property type="entry name" value="ARAC-FAMILY TRANSCRIPTIONAL REGULATOR"/>
    <property type="match status" value="1"/>
</dbReference>
<dbReference type="OrthoDB" id="6866685at2"/>
<dbReference type="Proteomes" id="UP001209730">
    <property type="component" value="Unassembled WGS sequence"/>
</dbReference>
<feature type="transmembrane region" description="Helical" evidence="4">
    <location>
        <begin position="191"/>
        <end position="212"/>
    </location>
</feature>
<dbReference type="Gene3D" id="1.10.10.60">
    <property type="entry name" value="Homeodomain-like"/>
    <property type="match status" value="2"/>
</dbReference>
<keyword evidence="3" id="KW-0804">Transcription</keyword>
<dbReference type="InterPro" id="IPR018060">
    <property type="entry name" value="HTH_AraC"/>
</dbReference>
<protein>
    <submittedName>
        <fullName evidence="6">AraC family transcriptional regulator</fullName>
    </submittedName>
    <submittedName>
        <fullName evidence="7">Helix-turn-helix domain-containing protein</fullName>
    </submittedName>
</protein>
<dbReference type="GO" id="GO:0003700">
    <property type="term" value="F:DNA-binding transcription factor activity"/>
    <property type="evidence" value="ECO:0007669"/>
    <property type="project" value="InterPro"/>
</dbReference>
<dbReference type="EMBL" id="JAPHQB010000016">
    <property type="protein sequence ID" value="MCX2802334.1"/>
    <property type="molecule type" value="Genomic_DNA"/>
</dbReference>
<evidence type="ECO:0000256" key="1">
    <source>
        <dbReference type="ARBA" id="ARBA00023015"/>
    </source>
</evidence>
<dbReference type="GeneID" id="76608498"/>
<dbReference type="PRINTS" id="PR00032">
    <property type="entry name" value="HTHARAC"/>
</dbReference>
<feature type="transmembrane region" description="Helical" evidence="4">
    <location>
        <begin position="41"/>
        <end position="61"/>
    </location>
</feature>
<evidence type="ECO:0000256" key="2">
    <source>
        <dbReference type="ARBA" id="ARBA00023125"/>
    </source>
</evidence>
<keyword evidence="2" id="KW-0238">DNA-binding</keyword>
<dbReference type="AlphaFoldDB" id="A0A143HMN6"/>
<evidence type="ECO:0000256" key="3">
    <source>
        <dbReference type="ARBA" id="ARBA00023163"/>
    </source>
</evidence>
<feature type="transmembrane region" description="Helical" evidence="4">
    <location>
        <begin position="232"/>
        <end position="253"/>
    </location>
</feature>
<sequence length="396" mass="46258">MSEVLFNFHDIILWMTAMQCLFFAVLLLATNSHKQTSTRFLAAFLFAHAFISLHELILWGAEFKFKVRDFWPQLYFLGGFAYYLDGALLFFCVKSLVFRDFALRRRDLLHLLPVVLFFIYMVVVFFRLPLAERLAVIHSEDLVYSWHYVLVEFLCKCLRVAYCLWSLRLMLQYIRLLKSTHSNVEKVDLTWMQVLVSGFLVVMSMEVVLSVAKLASLRQHYDLRVFEVIGLTGYYTLFMLINLLVFTGIRYFAYFEGVHQREKGRKPATEQILNPELASEIDAAMERDKPYLQPDITLDILAERLSMPARDLSMVINRHFGVNFYEFINRYRVGEACRLLRSEAARDRTITDIYLSVGFNSKSVFNTFFKKTVGMTPSQYRQAEEVEALPTIVPAD</sequence>
<dbReference type="GO" id="GO:0043565">
    <property type="term" value="F:sequence-specific DNA binding"/>
    <property type="evidence" value="ECO:0007669"/>
    <property type="project" value="InterPro"/>
</dbReference>
<evidence type="ECO:0000259" key="5">
    <source>
        <dbReference type="PROSITE" id="PS01124"/>
    </source>
</evidence>
<dbReference type="Pfam" id="PF12833">
    <property type="entry name" value="HTH_18"/>
    <property type="match status" value="1"/>
</dbReference>
<dbReference type="STRING" id="252514.A3224_10590"/>
<keyword evidence="1" id="KW-0805">Transcription regulation</keyword>
<evidence type="ECO:0000313" key="8">
    <source>
        <dbReference type="Proteomes" id="UP000076077"/>
    </source>
</evidence>
<evidence type="ECO:0000313" key="7">
    <source>
        <dbReference type="EMBL" id="MCX2802334.1"/>
    </source>
</evidence>
<accession>A0A143HMN6</accession>
<dbReference type="RefSeq" id="WP_067154239.1">
    <property type="nucleotide sequence ID" value="NZ_CP014864.1"/>
</dbReference>
<dbReference type="PANTHER" id="PTHR43280:SF29">
    <property type="entry name" value="ARAC-FAMILY TRANSCRIPTIONAL REGULATOR"/>
    <property type="match status" value="1"/>
</dbReference>
<dbReference type="Proteomes" id="UP000076077">
    <property type="component" value="Chromosome"/>
</dbReference>
<dbReference type="SUPFAM" id="SSF46689">
    <property type="entry name" value="Homeodomain-like"/>
    <property type="match status" value="1"/>
</dbReference>
<keyword evidence="4" id="KW-0812">Transmembrane</keyword>
<dbReference type="InterPro" id="IPR020449">
    <property type="entry name" value="Tscrpt_reg_AraC-type_HTH"/>
</dbReference>
<keyword evidence="4" id="KW-1133">Transmembrane helix</keyword>
<proteinExistence type="predicted"/>
<gene>
    <name evidence="6" type="ORF">A3224_10590</name>
    <name evidence="7" type="ORF">OQJ68_11110</name>
</gene>
<dbReference type="SMART" id="SM00342">
    <property type="entry name" value="HTH_ARAC"/>
    <property type="match status" value="1"/>
</dbReference>
<feature type="domain" description="HTH araC/xylS-type" evidence="5">
    <location>
        <begin position="275"/>
        <end position="383"/>
    </location>
</feature>
<name>A0A143HMN6_MICTH</name>
<feature type="transmembrane region" description="Helical" evidence="4">
    <location>
        <begin position="73"/>
        <end position="96"/>
    </location>
</feature>
<organism evidence="6 8">
    <name type="scientific">Microbulbifer thermotolerans</name>
    <dbReference type="NCBI Taxonomy" id="252514"/>
    <lineage>
        <taxon>Bacteria</taxon>
        <taxon>Pseudomonadati</taxon>
        <taxon>Pseudomonadota</taxon>
        <taxon>Gammaproteobacteria</taxon>
        <taxon>Cellvibrionales</taxon>
        <taxon>Microbulbiferaceae</taxon>
        <taxon>Microbulbifer</taxon>
    </lineage>
</organism>
<dbReference type="EMBL" id="CP014864">
    <property type="protein sequence ID" value="AMX02958.1"/>
    <property type="molecule type" value="Genomic_DNA"/>
</dbReference>
<keyword evidence="4" id="KW-0472">Membrane</keyword>
<feature type="transmembrane region" description="Helical" evidence="4">
    <location>
        <begin position="12"/>
        <end position="29"/>
    </location>
</feature>